<proteinExistence type="predicted"/>
<dbReference type="RefSeq" id="WP_233709040.1">
    <property type="nucleotide sequence ID" value="NZ_FZMF01000033.1"/>
</dbReference>
<dbReference type="Proteomes" id="UP001595783">
    <property type="component" value="Unassembled WGS sequence"/>
</dbReference>
<accession>A0ABV7ZKX2</accession>
<organism evidence="1 2">
    <name type="scientific">Helicobacter baculiformis</name>
    <dbReference type="NCBI Taxonomy" id="427351"/>
    <lineage>
        <taxon>Bacteria</taxon>
        <taxon>Pseudomonadati</taxon>
        <taxon>Campylobacterota</taxon>
        <taxon>Epsilonproteobacteria</taxon>
        <taxon>Campylobacterales</taxon>
        <taxon>Helicobacteraceae</taxon>
        <taxon>Helicobacter</taxon>
    </lineage>
</organism>
<name>A0ABV7ZKX2_9HELI</name>
<dbReference type="EMBL" id="JBHRZO010000037">
    <property type="protein sequence ID" value="MFC3848056.1"/>
    <property type="molecule type" value="Genomic_DNA"/>
</dbReference>
<evidence type="ECO:0000313" key="1">
    <source>
        <dbReference type="EMBL" id="MFC3848056.1"/>
    </source>
</evidence>
<keyword evidence="2" id="KW-1185">Reference proteome</keyword>
<evidence type="ECO:0000313" key="2">
    <source>
        <dbReference type="Proteomes" id="UP001595783"/>
    </source>
</evidence>
<sequence>MEAKGLQASAWSSQEQLELKTLMQQAETLVTTINAPIMVKEEPLVQELMAHQKKCQELLKKIEEKWGENSSQ</sequence>
<protein>
    <submittedName>
        <fullName evidence="1">Uncharacterized protein</fullName>
    </submittedName>
</protein>
<comment type="caution">
    <text evidence="1">The sequence shown here is derived from an EMBL/GenBank/DDBJ whole genome shotgun (WGS) entry which is preliminary data.</text>
</comment>
<gene>
    <name evidence="1" type="ORF">ACFOPX_05895</name>
</gene>
<reference evidence="2" key="1">
    <citation type="journal article" date="2019" name="Int. J. Syst. Evol. Microbiol.">
        <title>The Global Catalogue of Microorganisms (GCM) 10K type strain sequencing project: providing services to taxonomists for standard genome sequencing and annotation.</title>
        <authorList>
            <consortium name="The Broad Institute Genomics Platform"/>
            <consortium name="The Broad Institute Genome Sequencing Center for Infectious Disease"/>
            <person name="Wu L."/>
            <person name="Ma J."/>
        </authorList>
    </citation>
    <scope>NUCLEOTIDE SEQUENCE [LARGE SCALE GENOMIC DNA]</scope>
    <source>
        <strain evidence="2">CCUG 53816</strain>
    </source>
</reference>